<dbReference type="AlphaFoldDB" id="A0A0F9CDP2"/>
<proteinExistence type="predicted"/>
<dbReference type="EMBL" id="LAZR01044794">
    <property type="protein sequence ID" value="KKL03781.1"/>
    <property type="molecule type" value="Genomic_DNA"/>
</dbReference>
<feature type="non-terminal residue" evidence="1">
    <location>
        <position position="1"/>
    </location>
</feature>
<evidence type="ECO:0000313" key="1">
    <source>
        <dbReference type="EMBL" id="KKL03781.1"/>
    </source>
</evidence>
<protein>
    <submittedName>
        <fullName evidence="1">Uncharacterized protein</fullName>
    </submittedName>
</protein>
<reference evidence="1" key="1">
    <citation type="journal article" date="2015" name="Nature">
        <title>Complex archaea that bridge the gap between prokaryotes and eukaryotes.</title>
        <authorList>
            <person name="Spang A."/>
            <person name="Saw J.H."/>
            <person name="Jorgensen S.L."/>
            <person name="Zaremba-Niedzwiedzka K."/>
            <person name="Martijn J."/>
            <person name="Lind A.E."/>
            <person name="van Eijk R."/>
            <person name="Schleper C."/>
            <person name="Guy L."/>
            <person name="Ettema T.J."/>
        </authorList>
    </citation>
    <scope>NUCLEOTIDE SEQUENCE</scope>
</reference>
<comment type="caution">
    <text evidence="1">The sequence shown here is derived from an EMBL/GenBank/DDBJ whole genome shotgun (WGS) entry which is preliminary data.</text>
</comment>
<accession>A0A0F9CDP2</accession>
<organism evidence="1">
    <name type="scientific">marine sediment metagenome</name>
    <dbReference type="NCBI Taxonomy" id="412755"/>
    <lineage>
        <taxon>unclassified sequences</taxon>
        <taxon>metagenomes</taxon>
        <taxon>ecological metagenomes</taxon>
    </lineage>
</organism>
<sequence>IQGDLGPITCYTSKRDRVVWFIKAPPKSPPTDEQIWMRDKFRAIAIAWWALTDEQRATWLSTMDKAHLRITGYNVFTFWKWTGDDAAIATIARQAGVSLPP</sequence>
<gene>
    <name evidence="1" type="ORF">LCGC14_2622710</name>
</gene>
<name>A0A0F9CDP2_9ZZZZ</name>